<name>A0A8K0JBY1_9HYPO</name>
<feature type="domain" description="Fatty acid hydroxylase" evidence="6">
    <location>
        <begin position="173"/>
        <end position="321"/>
    </location>
</feature>
<keyword evidence="3 5" id="KW-1133">Transmembrane helix</keyword>
<dbReference type="GO" id="GO:0005506">
    <property type="term" value="F:iron ion binding"/>
    <property type="evidence" value="ECO:0007669"/>
    <property type="project" value="InterPro"/>
</dbReference>
<dbReference type="GO" id="GO:0008610">
    <property type="term" value="P:lipid biosynthetic process"/>
    <property type="evidence" value="ECO:0007669"/>
    <property type="project" value="InterPro"/>
</dbReference>
<evidence type="ECO:0000313" key="8">
    <source>
        <dbReference type="Proteomes" id="UP000811619"/>
    </source>
</evidence>
<evidence type="ECO:0000256" key="3">
    <source>
        <dbReference type="ARBA" id="ARBA00022989"/>
    </source>
</evidence>
<evidence type="ECO:0000256" key="2">
    <source>
        <dbReference type="ARBA" id="ARBA00022692"/>
    </source>
</evidence>
<keyword evidence="8" id="KW-1185">Reference proteome</keyword>
<comment type="caution">
    <text evidence="7">The sequence shown here is derived from an EMBL/GenBank/DDBJ whole genome shotgun (WGS) entry which is preliminary data.</text>
</comment>
<evidence type="ECO:0000256" key="4">
    <source>
        <dbReference type="ARBA" id="ARBA00023136"/>
    </source>
</evidence>
<accession>A0A8K0JBY1</accession>
<dbReference type="PANTHER" id="PTHR11863">
    <property type="entry name" value="STEROL DESATURASE"/>
    <property type="match status" value="1"/>
</dbReference>
<dbReference type="Proteomes" id="UP000811619">
    <property type="component" value="Unassembled WGS sequence"/>
</dbReference>
<feature type="transmembrane region" description="Helical" evidence="5">
    <location>
        <begin position="165"/>
        <end position="186"/>
    </location>
</feature>
<reference evidence="7" key="1">
    <citation type="journal article" date="2020" name="bioRxiv">
        <title>Whole genome comparisons of ergot fungi reveals the divergence and evolution of species within the genus Claviceps are the result of varying mechanisms driving genome evolution and host range expansion.</title>
        <authorList>
            <person name="Wyka S.A."/>
            <person name="Mondo S.J."/>
            <person name="Liu M."/>
            <person name="Dettman J."/>
            <person name="Nalam V."/>
            <person name="Broders K.D."/>
        </authorList>
    </citation>
    <scope>NUCLEOTIDE SEQUENCE</scope>
    <source>
        <strain evidence="7">CCC 489</strain>
    </source>
</reference>
<keyword evidence="4 5" id="KW-0472">Membrane</keyword>
<dbReference type="AlphaFoldDB" id="A0A8K0JBY1"/>
<dbReference type="EMBL" id="SRPY01000344">
    <property type="protein sequence ID" value="KAG5925713.1"/>
    <property type="molecule type" value="Genomic_DNA"/>
</dbReference>
<proteinExistence type="predicted"/>
<comment type="subcellular location">
    <subcellularLocation>
        <location evidence="1">Membrane</location>
    </subcellularLocation>
</comment>
<dbReference type="Pfam" id="PF04116">
    <property type="entry name" value="FA_hydroxylase"/>
    <property type="match status" value="1"/>
</dbReference>
<evidence type="ECO:0000313" key="7">
    <source>
        <dbReference type="EMBL" id="KAG5925713.1"/>
    </source>
</evidence>
<dbReference type="OrthoDB" id="6354873at2759"/>
<evidence type="ECO:0000256" key="5">
    <source>
        <dbReference type="SAM" id="Phobius"/>
    </source>
</evidence>
<dbReference type="GO" id="GO:0016491">
    <property type="term" value="F:oxidoreductase activity"/>
    <property type="evidence" value="ECO:0007669"/>
    <property type="project" value="InterPro"/>
</dbReference>
<gene>
    <name evidence="7" type="ORF">E4U42_004023</name>
</gene>
<dbReference type="InterPro" id="IPR050307">
    <property type="entry name" value="Sterol_Desaturase_Related"/>
</dbReference>
<evidence type="ECO:0000259" key="6">
    <source>
        <dbReference type="Pfam" id="PF04116"/>
    </source>
</evidence>
<evidence type="ECO:0000256" key="1">
    <source>
        <dbReference type="ARBA" id="ARBA00004370"/>
    </source>
</evidence>
<dbReference type="GO" id="GO:0016020">
    <property type="term" value="C:membrane"/>
    <property type="evidence" value="ECO:0007669"/>
    <property type="project" value="UniProtKB-SubCell"/>
</dbReference>
<protein>
    <recommendedName>
        <fullName evidence="6">Fatty acid hydroxylase domain-containing protein</fullName>
    </recommendedName>
</protein>
<feature type="transmembrane region" description="Helical" evidence="5">
    <location>
        <begin position="83"/>
        <end position="102"/>
    </location>
</feature>
<keyword evidence="2 5" id="KW-0812">Transmembrane</keyword>
<dbReference type="InterPro" id="IPR006694">
    <property type="entry name" value="Fatty_acid_hydroxylase"/>
</dbReference>
<organism evidence="7 8">
    <name type="scientific">Claviceps africana</name>
    <dbReference type="NCBI Taxonomy" id="83212"/>
    <lineage>
        <taxon>Eukaryota</taxon>
        <taxon>Fungi</taxon>
        <taxon>Dikarya</taxon>
        <taxon>Ascomycota</taxon>
        <taxon>Pezizomycotina</taxon>
        <taxon>Sordariomycetes</taxon>
        <taxon>Hypocreomycetidae</taxon>
        <taxon>Hypocreales</taxon>
        <taxon>Clavicipitaceae</taxon>
        <taxon>Claviceps</taxon>
    </lineage>
</organism>
<sequence length="344" mass="40646">MARIQTSSETTAEEASFVEMDVQRNAHDSMKSTRRRTDRSEWTIYRRLLDWLDIHHVELDKPVPVHSKQDAVPYLPGWQMHRWIMLHAIWPLVIHYAFVHFYGRNLGGIGAFALYHVALTVNGIREIQIIRHLGHIYGFLDGDTHERDGVPDTNVKRELPSSMQWWWLPVEIALYGLAVDFWFYWYHRLMHDQDMLWRFHRTHHLSRHPNPLLTLYADGVQETFDVVVIPLLASYTLKKGSGLPLGFYELWVCHQYLIFTEIMGHSGLRLYTTTPSPLSWLYRALRVEAVIEDHDLHHRRGWRSSFNYGKHSRIWDAMFGTMTDRVECQDGNVDWVRTASFPAW</sequence>